<dbReference type="GO" id="GO:0000049">
    <property type="term" value="F:tRNA binding"/>
    <property type="evidence" value="ECO:0007669"/>
    <property type="project" value="UniProtKB-KW"/>
</dbReference>
<evidence type="ECO:0000313" key="10">
    <source>
        <dbReference type="EMBL" id="VAW60371.1"/>
    </source>
</evidence>
<dbReference type="EMBL" id="UOFG01000120">
    <property type="protein sequence ID" value="VAW60371.1"/>
    <property type="molecule type" value="Genomic_DNA"/>
</dbReference>
<accession>A0A3B0WXX5</accession>
<dbReference type="Gene3D" id="1.20.120.1460">
    <property type="match status" value="1"/>
</dbReference>
<dbReference type="PANTHER" id="PTHR42907:SF1">
    <property type="entry name" value="FMN-LINKED OXIDOREDUCTASES SUPERFAMILY PROTEIN"/>
    <property type="match status" value="1"/>
</dbReference>
<dbReference type="GO" id="GO:0102264">
    <property type="term" value="F:tRNA-dihydrouridine20 synthase activity"/>
    <property type="evidence" value="ECO:0007669"/>
    <property type="project" value="UniProtKB-EC"/>
</dbReference>
<evidence type="ECO:0000256" key="2">
    <source>
        <dbReference type="ARBA" id="ARBA00022555"/>
    </source>
</evidence>
<dbReference type="CDD" id="cd02801">
    <property type="entry name" value="DUS_like_FMN"/>
    <property type="match status" value="1"/>
</dbReference>
<proteinExistence type="inferred from homology"/>
<keyword evidence="5" id="KW-0819">tRNA processing</keyword>
<reference evidence="10" key="1">
    <citation type="submission" date="2018-06" db="EMBL/GenBank/DDBJ databases">
        <authorList>
            <person name="Zhirakovskaya E."/>
        </authorList>
    </citation>
    <scope>NUCLEOTIDE SEQUENCE</scope>
</reference>
<dbReference type="EC" id="1.3.1.91" evidence="10"/>
<dbReference type="InterPro" id="IPR035587">
    <property type="entry name" value="DUS-like_FMN-bd"/>
</dbReference>
<protein>
    <submittedName>
        <fullName evidence="10">tRNA-dihydrouridine(20/20a) synthase</fullName>
        <ecNumber evidence="10">1.3.1.91</ecNumber>
    </submittedName>
</protein>
<dbReference type="SUPFAM" id="SSF51395">
    <property type="entry name" value="FMN-linked oxidoreductases"/>
    <property type="match status" value="1"/>
</dbReference>
<organism evidence="10">
    <name type="scientific">hydrothermal vent metagenome</name>
    <dbReference type="NCBI Taxonomy" id="652676"/>
    <lineage>
        <taxon>unclassified sequences</taxon>
        <taxon>metagenomes</taxon>
        <taxon>ecological metagenomes</taxon>
    </lineage>
</organism>
<feature type="domain" description="DUS-like FMN-binding" evidence="9">
    <location>
        <begin position="7"/>
        <end position="306"/>
    </location>
</feature>
<dbReference type="Gene3D" id="3.20.20.70">
    <property type="entry name" value="Aldolase class I"/>
    <property type="match status" value="1"/>
</dbReference>
<dbReference type="PROSITE" id="PS01136">
    <property type="entry name" value="UPF0034"/>
    <property type="match status" value="1"/>
</dbReference>
<dbReference type="HAMAP" id="MF_02041">
    <property type="entry name" value="DusA_subfam"/>
    <property type="match status" value="1"/>
</dbReference>
<dbReference type="GO" id="GO:0050660">
    <property type="term" value="F:flavin adenine dinucleotide binding"/>
    <property type="evidence" value="ECO:0007669"/>
    <property type="project" value="InterPro"/>
</dbReference>
<keyword evidence="8 10" id="KW-0560">Oxidoreductase</keyword>
<dbReference type="PIRSF" id="PIRSF006621">
    <property type="entry name" value="Dus"/>
    <property type="match status" value="1"/>
</dbReference>
<evidence type="ECO:0000259" key="9">
    <source>
        <dbReference type="Pfam" id="PF01207"/>
    </source>
</evidence>
<dbReference type="NCBIfam" id="NF008774">
    <property type="entry name" value="PRK11815.1"/>
    <property type="match status" value="1"/>
</dbReference>
<keyword evidence="6" id="KW-0521">NADP</keyword>
<evidence type="ECO:0000256" key="4">
    <source>
        <dbReference type="ARBA" id="ARBA00022643"/>
    </source>
</evidence>
<gene>
    <name evidence="10" type="ORF">MNBD_GAMMA11-2598</name>
</gene>
<keyword evidence="7" id="KW-0694">RNA-binding</keyword>
<keyword evidence="3" id="KW-0285">Flavoprotein</keyword>
<dbReference type="InterPro" id="IPR013785">
    <property type="entry name" value="Aldolase_TIM"/>
</dbReference>
<dbReference type="PANTHER" id="PTHR42907">
    <property type="entry name" value="FMN-LINKED OXIDOREDUCTASES SUPERFAMILY PROTEIN"/>
    <property type="match status" value="1"/>
</dbReference>
<dbReference type="Pfam" id="PF01207">
    <property type="entry name" value="Dus"/>
    <property type="match status" value="1"/>
</dbReference>
<dbReference type="FunFam" id="3.20.20.70:FF:000083">
    <property type="entry name" value="tRNA-dihydrouridine(20/20a) synthase"/>
    <property type="match status" value="1"/>
</dbReference>
<dbReference type="NCBIfam" id="TIGR00742">
    <property type="entry name" value="yjbN"/>
    <property type="match status" value="1"/>
</dbReference>
<evidence type="ECO:0000256" key="1">
    <source>
        <dbReference type="ARBA" id="ARBA00001917"/>
    </source>
</evidence>
<evidence type="ECO:0000256" key="3">
    <source>
        <dbReference type="ARBA" id="ARBA00022630"/>
    </source>
</evidence>
<dbReference type="InterPro" id="IPR004653">
    <property type="entry name" value="DusA"/>
</dbReference>
<keyword evidence="4" id="KW-0288">FMN</keyword>
<dbReference type="AlphaFoldDB" id="A0A3B0WXX5"/>
<dbReference type="InterPro" id="IPR018517">
    <property type="entry name" value="tRNA_hU_synthase_CS"/>
</dbReference>
<evidence type="ECO:0000256" key="5">
    <source>
        <dbReference type="ARBA" id="ARBA00022694"/>
    </source>
</evidence>
<evidence type="ECO:0000256" key="6">
    <source>
        <dbReference type="ARBA" id="ARBA00022857"/>
    </source>
</evidence>
<sequence>MNRRFSVAPMLDWTDRHERYFLRLLTRHSILYTEMITTGALIHGDRQRFFKFNPAEHPLAIQLGGSDPADLALCARMAEDQGYDEINLNVGCPSNRVQSGMFGACLMARPELVAECILAMQSAVAIPVTVKHRIGIDENESIEQLYKFVETVASAGCKTFIVHARKAWLNGLSPKQNRDVPPLRYDVVHQLKSDLPQLEIVINGGICDLDGVEQQLSHVDGVMMGREAYHNPYILAEVDQRIYQSDQPVLSRQQIIESMLVYIAEEILAGTRLHSITRHISGLYNGLPGAKKWRRYISENAPRAGADGKVIEQALAFVC</sequence>
<name>A0A3B0WXX5_9ZZZZ</name>
<comment type="cofactor">
    <cofactor evidence="1">
        <name>FMN</name>
        <dbReference type="ChEBI" id="CHEBI:58210"/>
    </cofactor>
</comment>
<keyword evidence="2" id="KW-0820">tRNA-binding</keyword>
<evidence type="ECO:0000256" key="8">
    <source>
        <dbReference type="ARBA" id="ARBA00023002"/>
    </source>
</evidence>
<dbReference type="InterPro" id="IPR001269">
    <property type="entry name" value="DUS_fam"/>
</dbReference>
<evidence type="ECO:0000256" key="7">
    <source>
        <dbReference type="ARBA" id="ARBA00022884"/>
    </source>
</evidence>